<dbReference type="PROSITE" id="PS51257">
    <property type="entry name" value="PROKAR_LIPOPROTEIN"/>
    <property type="match status" value="1"/>
</dbReference>
<keyword evidence="1" id="KW-0732">Signal</keyword>
<sequence>MFLKRFLPFVVIAMLISSFIVACEEEISQENSKPQLDEGAEEMDEPVRIGTVLLIVNLLRSGSVHQNLVQSER</sequence>
<evidence type="ECO:0000313" key="3">
    <source>
        <dbReference type="Proteomes" id="UP000180098"/>
    </source>
</evidence>
<accession>A0A1S2LTS9</accession>
<dbReference type="AlphaFoldDB" id="A0A1S2LTS9"/>
<gene>
    <name evidence="2" type="ORF">BKP35_00735</name>
</gene>
<keyword evidence="3" id="KW-1185">Reference proteome</keyword>
<evidence type="ECO:0000256" key="1">
    <source>
        <dbReference type="SAM" id="SignalP"/>
    </source>
</evidence>
<feature type="signal peptide" evidence="1">
    <location>
        <begin position="1"/>
        <end position="22"/>
    </location>
</feature>
<dbReference type="Proteomes" id="UP000180098">
    <property type="component" value="Unassembled WGS sequence"/>
</dbReference>
<organism evidence="2 3">
    <name type="scientific">Anaerobacillus arseniciselenatis</name>
    <dbReference type="NCBI Taxonomy" id="85682"/>
    <lineage>
        <taxon>Bacteria</taxon>
        <taxon>Bacillati</taxon>
        <taxon>Bacillota</taxon>
        <taxon>Bacilli</taxon>
        <taxon>Bacillales</taxon>
        <taxon>Bacillaceae</taxon>
        <taxon>Anaerobacillus</taxon>
    </lineage>
</organism>
<comment type="caution">
    <text evidence="2">The sequence shown here is derived from an EMBL/GenBank/DDBJ whole genome shotgun (WGS) entry which is preliminary data.</text>
</comment>
<proteinExistence type="predicted"/>
<name>A0A1S2LTS9_9BACI</name>
<protein>
    <submittedName>
        <fullName evidence="2">Uncharacterized protein</fullName>
    </submittedName>
</protein>
<reference evidence="2 3" key="1">
    <citation type="submission" date="2016-10" db="EMBL/GenBank/DDBJ databases">
        <title>Draft genome sequences of four alkaliphilic bacteria belonging to the Anaerobacillus genus.</title>
        <authorList>
            <person name="Bassil N.M."/>
            <person name="Lloyd J.R."/>
        </authorList>
    </citation>
    <scope>NUCLEOTIDE SEQUENCE [LARGE SCALE GENOMIC DNA]</scope>
    <source>
        <strain evidence="2 3">DSM 15340</strain>
    </source>
</reference>
<dbReference type="EMBL" id="MLQQ01000001">
    <property type="protein sequence ID" value="OIJ15553.1"/>
    <property type="molecule type" value="Genomic_DNA"/>
</dbReference>
<feature type="chain" id="PRO_5010204127" evidence="1">
    <location>
        <begin position="23"/>
        <end position="73"/>
    </location>
</feature>
<evidence type="ECO:0000313" key="2">
    <source>
        <dbReference type="EMBL" id="OIJ15553.1"/>
    </source>
</evidence>
<dbReference type="RefSeq" id="WP_071311478.1">
    <property type="nucleotide sequence ID" value="NZ_MLQQ01000001.1"/>
</dbReference>